<sequence length="304" mass="35951">MLPCYDKFDLHLSGKAYQELIELSEDGFYEPECYRELEGKKCIEFNEYRTRYKWQLTKLGKMAKGSLSLMLFNQIQEPLLSDRLTELEDTVISAKRKKLDAQLADALTDLRLYRAQYQRILNQMLYFLEIKADGESFYKIGVTTRDISDRIPEIEQDLKKYYQEIKIKCLGTWQYRGNVEPYFKYRYRDCQKKIGTLTEYFDFPETKPVLRDLRRMKPKEISEVEEKLLTDDFARVRRSLLTRAGMLNASNVGRPKEKRYAPLVKYPEVVKLLEQGMSLRKISEQTGVAINTIRKVKSCMRLLS</sequence>
<name>A0ABT7APW0_9CYAN</name>
<evidence type="ECO:0000313" key="2">
    <source>
        <dbReference type="Proteomes" id="UP001235303"/>
    </source>
</evidence>
<keyword evidence="2" id="KW-1185">Reference proteome</keyword>
<evidence type="ECO:0000313" key="1">
    <source>
        <dbReference type="EMBL" id="MDJ1168920.1"/>
    </source>
</evidence>
<proteinExistence type="predicted"/>
<dbReference type="InterPro" id="IPR038116">
    <property type="entry name" value="TrpR-like_sf"/>
</dbReference>
<dbReference type="RefSeq" id="WP_283752684.1">
    <property type="nucleotide sequence ID" value="NZ_JAQOSP010000039.1"/>
</dbReference>
<organism evidence="1 2">
    <name type="scientific">Roseofilum acuticapitatum BLCC-M154</name>
    <dbReference type="NCBI Taxonomy" id="3022444"/>
    <lineage>
        <taxon>Bacteria</taxon>
        <taxon>Bacillati</taxon>
        <taxon>Cyanobacteriota</taxon>
        <taxon>Cyanophyceae</taxon>
        <taxon>Desertifilales</taxon>
        <taxon>Desertifilaceae</taxon>
        <taxon>Roseofilum</taxon>
        <taxon>Roseofilum acuticapitatum</taxon>
    </lineage>
</organism>
<dbReference type="Proteomes" id="UP001235303">
    <property type="component" value="Unassembled WGS sequence"/>
</dbReference>
<dbReference type="Gene3D" id="1.10.1270.10">
    <property type="entry name" value="TrpR-like"/>
    <property type="match status" value="1"/>
</dbReference>
<protein>
    <submittedName>
        <fullName evidence="1">GIY-YIG nuclease family protein</fullName>
    </submittedName>
</protein>
<dbReference type="EMBL" id="JAQOSP010000039">
    <property type="protein sequence ID" value="MDJ1168920.1"/>
    <property type="molecule type" value="Genomic_DNA"/>
</dbReference>
<accession>A0ABT7APW0</accession>
<gene>
    <name evidence="1" type="ORF">PMG71_05730</name>
</gene>
<reference evidence="1 2" key="1">
    <citation type="submission" date="2023-01" db="EMBL/GenBank/DDBJ databases">
        <title>Novel diversity within Roseofilum (Cyanobacteria; Desertifilaceae) from marine benthic mats with descriptions of four novel species.</title>
        <authorList>
            <person name="Wang Y."/>
            <person name="Berthold D.E."/>
            <person name="Hu J."/>
            <person name="Lefler F.W."/>
            <person name="Laughinghouse H.D. IV."/>
        </authorList>
    </citation>
    <scope>NUCLEOTIDE SEQUENCE [LARGE SCALE GENOMIC DNA]</scope>
    <source>
        <strain evidence="1 2">BLCC-M154</strain>
    </source>
</reference>
<comment type="caution">
    <text evidence="1">The sequence shown here is derived from an EMBL/GenBank/DDBJ whole genome shotgun (WGS) entry which is preliminary data.</text>
</comment>